<evidence type="ECO:0000256" key="1">
    <source>
        <dbReference type="SAM" id="MobiDB-lite"/>
    </source>
</evidence>
<name>A0AAV1HRF6_XYRNO</name>
<gene>
    <name evidence="2" type="ORF">XNOV1_A022660</name>
</gene>
<feature type="compositionally biased region" description="Basic and acidic residues" evidence="1">
    <location>
        <begin position="55"/>
        <end position="65"/>
    </location>
</feature>
<evidence type="ECO:0000313" key="3">
    <source>
        <dbReference type="Proteomes" id="UP001178508"/>
    </source>
</evidence>
<feature type="region of interest" description="Disordered" evidence="1">
    <location>
        <begin position="1"/>
        <end position="69"/>
    </location>
</feature>
<dbReference type="Proteomes" id="UP001178508">
    <property type="component" value="Chromosome 24"/>
</dbReference>
<protein>
    <submittedName>
        <fullName evidence="2">Uncharacterized protein</fullName>
    </submittedName>
</protein>
<dbReference type="EMBL" id="OY660887">
    <property type="protein sequence ID" value="CAJ1087399.1"/>
    <property type="molecule type" value="Genomic_DNA"/>
</dbReference>
<keyword evidence="3" id="KW-1185">Reference proteome</keyword>
<dbReference type="AlphaFoldDB" id="A0AAV1HRF6"/>
<proteinExistence type="predicted"/>
<organism evidence="2 3">
    <name type="scientific">Xyrichtys novacula</name>
    <name type="common">Pearly razorfish</name>
    <name type="synonym">Hemipteronotus novacula</name>
    <dbReference type="NCBI Taxonomy" id="13765"/>
    <lineage>
        <taxon>Eukaryota</taxon>
        <taxon>Metazoa</taxon>
        <taxon>Chordata</taxon>
        <taxon>Craniata</taxon>
        <taxon>Vertebrata</taxon>
        <taxon>Euteleostomi</taxon>
        <taxon>Actinopterygii</taxon>
        <taxon>Neopterygii</taxon>
        <taxon>Teleostei</taxon>
        <taxon>Neoteleostei</taxon>
        <taxon>Acanthomorphata</taxon>
        <taxon>Eupercaria</taxon>
        <taxon>Labriformes</taxon>
        <taxon>Labridae</taxon>
        <taxon>Xyrichtys</taxon>
    </lineage>
</organism>
<feature type="compositionally biased region" description="Basic and acidic residues" evidence="1">
    <location>
        <begin position="1"/>
        <end position="14"/>
    </location>
</feature>
<accession>A0AAV1HRF6</accession>
<sequence>MEEEKEAEKEEEPPRRRKPRPGSAHPLRLKVRGKAPERCEGRRKRSVSSCARVVTKSERGKHTGDHVTGAHSWNFHILDVGFVSMRRKTEKHQRVNTGSEAFCGFIF</sequence>
<reference evidence="2" key="1">
    <citation type="submission" date="2023-08" db="EMBL/GenBank/DDBJ databases">
        <authorList>
            <person name="Alioto T."/>
            <person name="Alioto T."/>
            <person name="Gomez Garrido J."/>
        </authorList>
    </citation>
    <scope>NUCLEOTIDE SEQUENCE</scope>
</reference>
<evidence type="ECO:0000313" key="2">
    <source>
        <dbReference type="EMBL" id="CAJ1087399.1"/>
    </source>
</evidence>